<dbReference type="AlphaFoldDB" id="A0A0N4XFS0"/>
<keyword evidence="3" id="KW-1185">Reference proteome</keyword>
<protein>
    <submittedName>
        <fullName evidence="4">DDE-1 domain-containing protein</fullName>
    </submittedName>
</protein>
<accession>A0A0N4XFS0</accession>
<evidence type="ECO:0000256" key="1">
    <source>
        <dbReference type="SAM" id="MobiDB-lite"/>
    </source>
</evidence>
<feature type="compositionally biased region" description="Acidic residues" evidence="1">
    <location>
        <begin position="51"/>
        <end position="67"/>
    </location>
</feature>
<gene>
    <name evidence="2" type="ORF">NBR_LOCUS1373</name>
</gene>
<evidence type="ECO:0000313" key="4">
    <source>
        <dbReference type="WBParaSite" id="NBR_0000137201-mRNA-1"/>
    </source>
</evidence>
<evidence type="ECO:0000313" key="2">
    <source>
        <dbReference type="EMBL" id="VDL64774.1"/>
    </source>
</evidence>
<dbReference type="EMBL" id="UYSL01001053">
    <property type="protein sequence ID" value="VDL64774.1"/>
    <property type="molecule type" value="Genomic_DNA"/>
</dbReference>
<name>A0A0N4XFS0_NIPBR</name>
<sequence length="232" mass="26163">MSVFEPDFTPPTKRKMAIGDAFKRLLQEAVYSDIYCEDEDEDEEVQVRFDEEMEVDWSPDDDYDEEASSSSSETTLAPVGARSITRVVQSTDSLPHSFTAMPVIYADGKLGEKLLSGHWQSLNLLVMAGWTHIMTKSPVPSFTKECVAASSGPPLTILLADSWAGFRDHRNVVSQVPHGKEVRLMTIPAGATIYFFRLFERYIRRLHNRVIQHHPEFNVSSRSVSRVNVPSV</sequence>
<dbReference type="Proteomes" id="UP000271162">
    <property type="component" value="Unassembled WGS sequence"/>
</dbReference>
<proteinExistence type="predicted"/>
<evidence type="ECO:0000313" key="3">
    <source>
        <dbReference type="Proteomes" id="UP000271162"/>
    </source>
</evidence>
<reference evidence="2 3" key="2">
    <citation type="submission" date="2018-11" db="EMBL/GenBank/DDBJ databases">
        <authorList>
            <consortium name="Pathogen Informatics"/>
        </authorList>
    </citation>
    <scope>NUCLEOTIDE SEQUENCE [LARGE SCALE GENOMIC DNA]</scope>
</reference>
<dbReference type="WBParaSite" id="NBR_0000137201-mRNA-1">
    <property type="protein sequence ID" value="NBR_0000137201-mRNA-1"/>
    <property type="gene ID" value="NBR_0000137201"/>
</dbReference>
<reference evidence="4" key="1">
    <citation type="submission" date="2017-02" db="UniProtKB">
        <authorList>
            <consortium name="WormBaseParasite"/>
        </authorList>
    </citation>
    <scope>IDENTIFICATION</scope>
</reference>
<organism evidence="4">
    <name type="scientific">Nippostrongylus brasiliensis</name>
    <name type="common">Rat hookworm</name>
    <dbReference type="NCBI Taxonomy" id="27835"/>
    <lineage>
        <taxon>Eukaryota</taxon>
        <taxon>Metazoa</taxon>
        <taxon>Ecdysozoa</taxon>
        <taxon>Nematoda</taxon>
        <taxon>Chromadorea</taxon>
        <taxon>Rhabditida</taxon>
        <taxon>Rhabditina</taxon>
        <taxon>Rhabditomorpha</taxon>
        <taxon>Strongyloidea</taxon>
        <taxon>Heligmosomidae</taxon>
        <taxon>Nippostrongylus</taxon>
    </lineage>
</organism>
<feature type="region of interest" description="Disordered" evidence="1">
    <location>
        <begin position="51"/>
        <end position="77"/>
    </location>
</feature>